<dbReference type="GO" id="GO:0006508">
    <property type="term" value="P:proteolysis"/>
    <property type="evidence" value="ECO:0007669"/>
    <property type="project" value="UniProtKB-KW"/>
</dbReference>
<evidence type="ECO:0000259" key="4">
    <source>
        <dbReference type="PROSITE" id="PS50600"/>
    </source>
</evidence>
<name>A0A225W5B7_9STRA</name>
<evidence type="ECO:0000313" key="5">
    <source>
        <dbReference type="EMBL" id="OWZ12755.1"/>
    </source>
</evidence>
<keyword evidence="2" id="KW-0645">Protease</keyword>
<dbReference type="SUPFAM" id="SSF54001">
    <property type="entry name" value="Cysteine proteinases"/>
    <property type="match status" value="1"/>
</dbReference>
<dbReference type="GO" id="GO:0008234">
    <property type="term" value="F:cysteine-type peptidase activity"/>
    <property type="evidence" value="ECO:0007669"/>
    <property type="project" value="InterPro"/>
</dbReference>
<evidence type="ECO:0000256" key="3">
    <source>
        <dbReference type="ARBA" id="ARBA00022801"/>
    </source>
</evidence>
<dbReference type="Proteomes" id="UP000198211">
    <property type="component" value="Unassembled WGS sequence"/>
</dbReference>
<proteinExistence type="inferred from homology"/>
<dbReference type="Pfam" id="PF02902">
    <property type="entry name" value="Peptidase_C48"/>
    <property type="match status" value="1"/>
</dbReference>
<evidence type="ECO:0000256" key="1">
    <source>
        <dbReference type="ARBA" id="ARBA00005234"/>
    </source>
</evidence>
<protein>
    <recommendedName>
        <fullName evidence="4">Ubiquitin-like protease family profile domain-containing protein</fullName>
    </recommendedName>
</protein>
<dbReference type="Gene3D" id="3.40.395.10">
    <property type="entry name" value="Adenoviral Proteinase, Chain A"/>
    <property type="match status" value="1"/>
</dbReference>
<keyword evidence="6" id="KW-1185">Reference proteome</keyword>
<feature type="domain" description="Ubiquitin-like protease family profile" evidence="4">
    <location>
        <begin position="1"/>
        <end position="205"/>
    </location>
</feature>
<keyword evidence="3" id="KW-0378">Hydrolase</keyword>
<dbReference type="InterPro" id="IPR038765">
    <property type="entry name" value="Papain-like_cys_pep_sf"/>
</dbReference>
<dbReference type="InterPro" id="IPR003653">
    <property type="entry name" value="Peptidase_C48_C"/>
</dbReference>
<dbReference type="EMBL" id="NBNE01001761">
    <property type="protein sequence ID" value="OWZ12755.1"/>
    <property type="molecule type" value="Genomic_DNA"/>
</dbReference>
<gene>
    <name evidence="5" type="ORF">PHMEG_00014030</name>
</gene>
<reference evidence="6" key="1">
    <citation type="submission" date="2017-03" db="EMBL/GenBank/DDBJ databases">
        <title>Phytopthora megakarya and P. palmivora, two closely related causual agents of cacao black pod achieved similar genome size and gene model numbers by different mechanisms.</title>
        <authorList>
            <person name="Ali S."/>
            <person name="Shao J."/>
            <person name="Larry D.J."/>
            <person name="Kronmiller B."/>
            <person name="Shen D."/>
            <person name="Strem M.D."/>
            <person name="Melnick R.L."/>
            <person name="Guiltinan M.J."/>
            <person name="Tyler B.M."/>
            <person name="Meinhardt L.W."/>
            <person name="Bailey B.A."/>
        </authorList>
    </citation>
    <scope>NUCLEOTIDE SEQUENCE [LARGE SCALE GENOMIC DNA]</scope>
    <source>
        <strain evidence="6">zdho120</strain>
    </source>
</reference>
<evidence type="ECO:0000256" key="2">
    <source>
        <dbReference type="ARBA" id="ARBA00022670"/>
    </source>
</evidence>
<evidence type="ECO:0000313" key="6">
    <source>
        <dbReference type="Proteomes" id="UP000198211"/>
    </source>
</evidence>
<accession>A0A225W5B7</accession>
<organism evidence="5 6">
    <name type="scientific">Phytophthora megakarya</name>
    <dbReference type="NCBI Taxonomy" id="4795"/>
    <lineage>
        <taxon>Eukaryota</taxon>
        <taxon>Sar</taxon>
        <taxon>Stramenopiles</taxon>
        <taxon>Oomycota</taxon>
        <taxon>Peronosporomycetes</taxon>
        <taxon>Peronosporales</taxon>
        <taxon>Peronosporaceae</taxon>
        <taxon>Phytophthora</taxon>
    </lineage>
</organism>
<comment type="caution">
    <text evidence="5">The sequence shown here is derived from an EMBL/GenBank/DDBJ whole genome shotgun (WGS) entry which is preliminary data.</text>
</comment>
<comment type="similarity">
    <text evidence="1">Belongs to the peptidase C48 family.</text>
</comment>
<dbReference type="OrthoDB" id="3972426at2759"/>
<dbReference type="PROSITE" id="PS50600">
    <property type="entry name" value="ULP_PROTEASE"/>
    <property type="match status" value="1"/>
</dbReference>
<dbReference type="AlphaFoldDB" id="A0A225W5B7"/>
<sequence length="209" mass="23118">MLKSKAVALARTQHANQWRVIHVLEVHTDSEAMTAMRKMAGDFQGAYPSIMAMVLMKLLELAGRGYFSDAAFETLLGKLFRDANTVFIKPSSLSVVVHGVVSINKDNLGSLFFGLSSEKVLLPINCNGVHWCCVMINLAKSEVFLYDPMGSLFLENIRDVAKIITPLLPPPIINLAKTRLYESPLGFQCDTYNCGLKVMLALEMFCGAR</sequence>